<dbReference type="OrthoDB" id="10590882at2759"/>
<protein>
    <submittedName>
        <fullName evidence="2">Uncharacterized protein</fullName>
    </submittedName>
</protein>
<dbReference type="EMBL" id="ML976616">
    <property type="protein sequence ID" value="KAF1846226.1"/>
    <property type="molecule type" value="Genomic_DNA"/>
</dbReference>
<dbReference type="RefSeq" id="XP_040788789.1">
    <property type="nucleotide sequence ID" value="XM_040926627.1"/>
</dbReference>
<dbReference type="GeneID" id="63843879"/>
<name>A0A9P4GIV7_9PLEO</name>
<dbReference type="Proteomes" id="UP000800039">
    <property type="component" value="Unassembled WGS sequence"/>
</dbReference>
<reference evidence="2" key="1">
    <citation type="submission" date="2020-01" db="EMBL/GenBank/DDBJ databases">
        <authorList>
            <consortium name="DOE Joint Genome Institute"/>
            <person name="Haridas S."/>
            <person name="Albert R."/>
            <person name="Binder M."/>
            <person name="Bloem J."/>
            <person name="Labutti K."/>
            <person name="Salamov A."/>
            <person name="Andreopoulos B."/>
            <person name="Baker S.E."/>
            <person name="Barry K."/>
            <person name="Bills G."/>
            <person name="Bluhm B.H."/>
            <person name="Cannon C."/>
            <person name="Castanera R."/>
            <person name="Culley D.E."/>
            <person name="Daum C."/>
            <person name="Ezra D."/>
            <person name="Gonzalez J.B."/>
            <person name="Henrissat B."/>
            <person name="Kuo A."/>
            <person name="Liang C."/>
            <person name="Lipzen A."/>
            <person name="Lutzoni F."/>
            <person name="Magnuson J."/>
            <person name="Mondo S."/>
            <person name="Nolan M."/>
            <person name="Ohm R."/>
            <person name="Pangilinan J."/>
            <person name="Park H.-J."/>
            <person name="Ramirez L."/>
            <person name="Alfaro M."/>
            <person name="Sun H."/>
            <person name="Tritt A."/>
            <person name="Yoshinaga Y."/>
            <person name="Zwiers L.-H."/>
            <person name="Turgeon B.G."/>
            <person name="Goodwin S.B."/>
            <person name="Spatafora J.W."/>
            <person name="Crous P.W."/>
            <person name="Grigoriev I.V."/>
        </authorList>
    </citation>
    <scope>NUCLEOTIDE SEQUENCE</scope>
    <source>
        <strain evidence="2">CBS 394.84</strain>
    </source>
</reference>
<accession>A0A9P4GIV7</accession>
<keyword evidence="3" id="KW-1185">Reference proteome</keyword>
<dbReference type="AlphaFoldDB" id="A0A9P4GIV7"/>
<evidence type="ECO:0000313" key="2">
    <source>
        <dbReference type="EMBL" id="KAF1846226.1"/>
    </source>
</evidence>
<evidence type="ECO:0000313" key="3">
    <source>
        <dbReference type="Proteomes" id="UP000800039"/>
    </source>
</evidence>
<feature type="region of interest" description="Disordered" evidence="1">
    <location>
        <begin position="170"/>
        <end position="194"/>
    </location>
</feature>
<sequence length="194" mass="22356">MPFQPKRFRHLFVCLSRLTQRQYQPQLDAFERSPPPEPSMICQGLWPQDAPYRLDAQERPTTVPSVLVSHVSQRRRLRHSQPGVARLISPHQHARPFWFPKLHPSLLFASLLPQFCALKVSHAEHSSSSRRGHGHVPSPACHIALWLSARRLWSLVPELVSRHAKHCQTSRSVKLKHVPRSDTPSFETTSYIPR</sequence>
<gene>
    <name evidence="2" type="ORF">K460DRAFT_121951</name>
</gene>
<feature type="compositionally biased region" description="Polar residues" evidence="1">
    <location>
        <begin position="182"/>
        <end position="194"/>
    </location>
</feature>
<evidence type="ECO:0000256" key="1">
    <source>
        <dbReference type="SAM" id="MobiDB-lite"/>
    </source>
</evidence>
<proteinExistence type="predicted"/>
<comment type="caution">
    <text evidence="2">The sequence shown here is derived from an EMBL/GenBank/DDBJ whole genome shotgun (WGS) entry which is preliminary data.</text>
</comment>
<organism evidence="2 3">
    <name type="scientific">Cucurbitaria berberidis CBS 394.84</name>
    <dbReference type="NCBI Taxonomy" id="1168544"/>
    <lineage>
        <taxon>Eukaryota</taxon>
        <taxon>Fungi</taxon>
        <taxon>Dikarya</taxon>
        <taxon>Ascomycota</taxon>
        <taxon>Pezizomycotina</taxon>
        <taxon>Dothideomycetes</taxon>
        <taxon>Pleosporomycetidae</taxon>
        <taxon>Pleosporales</taxon>
        <taxon>Pleosporineae</taxon>
        <taxon>Cucurbitariaceae</taxon>
        <taxon>Cucurbitaria</taxon>
    </lineage>
</organism>